<gene>
    <name evidence="5" type="primary">LOC100378085</name>
</gene>
<dbReference type="InterPro" id="IPR018247">
    <property type="entry name" value="EF_Hand_1_Ca_BS"/>
</dbReference>
<dbReference type="Gene3D" id="1.10.238.10">
    <property type="entry name" value="EF-hand"/>
    <property type="match status" value="2"/>
</dbReference>
<proteinExistence type="predicted"/>
<keyword evidence="1" id="KW-0677">Repeat</keyword>
<dbReference type="GeneID" id="100378085"/>
<evidence type="ECO:0000256" key="1">
    <source>
        <dbReference type="ARBA" id="ARBA00022737"/>
    </source>
</evidence>
<feature type="domain" description="EF-hand" evidence="3">
    <location>
        <begin position="116"/>
        <end position="147"/>
    </location>
</feature>
<reference evidence="5" key="1">
    <citation type="submission" date="2025-08" db="UniProtKB">
        <authorList>
            <consortium name="RefSeq"/>
        </authorList>
    </citation>
    <scope>IDENTIFICATION</scope>
    <source>
        <tissue evidence="5">Testes</tissue>
    </source>
</reference>
<evidence type="ECO:0000259" key="3">
    <source>
        <dbReference type="PROSITE" id="PS50222"/>
    </source>
</evidence>
<evidence type="ECO:0000313" key="4">
    <source>
        <dbReference type="Proteomes" id="UP000694865"/>
    </source>
</evidence>
<dbReference type="RefSeq" id="XP_002738869.1">
    <property type="nucleotide sequence ID" value="XM_002738823.2"/>
</dbReference>
<organism evidence="4 5">
    <name type="scientific">Saccoglossus kowalevskii</name>
    <name type="common">Acorn worm</name>
    <dbReference type="NCBI Taxonomy" id="10224"/>
    <lineage>
        <taxon>Eukaryota</taxon>
        <taxon>Metazoa</taxon>
        <taxon>Hemichordata</taxon>
        <taxon>Enteropneusta</taxon>
        <taxon>Harrimaniidae</taxon>
        <taxon>Saccoglossus</taxon>
    </lineage>
</organism>
<feature type="domain" description="EF-hand" evidence="3">
    <location>
        <begin position="8"/>
        <end position="43"/>
    </location>
</feature>
<dbReference type="Proteomes" id="UP000694865">
    <property type="component" value="Unplaced"/>
</dbReference>
<dbReference type="InterPro" id="IPR011992">
    <property type="entry name" value="EF-hand-dom_pair"/>
</dbReference>
<dbReference type="SMART" id="SM00054">
    <property type="entry name" value="EFh"/>
    <property type="match status" value="4"/>
</dbReference>
<sequence length="147" mass="16793">MSMILMEDEIAKLEEAFNEHDTDADGVITVTEVESVLKTLGHTLSESEVSDMVVEYDPHDTGTINLPDFIDMMSLYTKYLVDDTFKEGFQLFDLDGDGFISQDEVRRIRDHLGETTSDAEIEEMFDEADTNKDGLISYIEFVRMMLK</sequence>
<dbReference type="PROSITE" id="PS50222">
    <property type="entry name" value="EF_HAND_2"/>
    <property type="match status" value="3"/>
</dbReference>
<dbReference type="InterPro" id="IPR002048">
    <property type="entry name" value="EF_hand_dom"/>
</dbReference>
<keyword evidence="2" id="KW-0106">Calcium</keyword>
<evidence type="ECO:0000256" key="2">
    <source>
        <dbReference type="ARBA" id="ARBA00022837"/>
    </source>
</evidence>
<evidence type="ECO:0000313" key="5">
    <source>
        <dbReference type="RefSeq" id="XP_002738869.1"/>
    </source>
</evidence>
<dbReference type="PANTHER" id="PTHR23048:SF0">
    <property type="entry name" value="CALMODULIN LIKE 3"/>
    <property type="match status" value="1"/>
</dbReference>
<keyword evidence="4" id="KW-1185">Reference proteome</keyword>
<dbReference type="CDD" id="cd00051">
    <property type="entry name" value="EFh"/>
    <property type="match status" value="1"/>
</dbReference>
<protein>
    <submittedName>
        <fullName evidence="5">Calmodulin-like</fullName>
    </submittedName>
</protein>
<dbReference type="PROSITE" id="PS00018">
    <property type="entry name" value="EF_HAND_1"/>
    <property type="match status" value="3"/>
</dbReference>
<dbReference type="InterPro" id="IPR050230">
    <property type="entry name" value="CALM/Myosin/TropC-like"/>
</dbReference>
<feature type="domain" description="EF-hand" evidence="3">
    <location>
        <begin position="80"/>
        <end position="115"/>
    </location>
</feature>
<dbReference type="PANTHER" id="PTHR23048">
    <property type="entry name" value="MYOSIN LIGHT CHAIN 1, 3"/>
    <property type="match status" value="1"/>
</dbReference>
<dbReference type="Pfam" id="PF13499">
    <property type="entry name" value="EF-hand_7"/>
    <property type="match status" value="2"/>
</dbReference>
<accession>A0ABM0GWH1</accession>
<dbReference type="SUPFAM" id="SSF47473">
    <property type="entry name" value="EF-hand"/>
    <property type="match status" value="1"/>
</dbReference>
<name>A0ABM0GWH1_SACKO</name>